<name>A0A923PND9_9BACT</name>
<dbReference type="Proteomes" id="UP000650081">
    <property type="component" value="Unassembled WGS sequence"/>
</dbReference>
<evidence type="ECO:0000259" key="1">
    <source>
        <dbReference type="Pfam" id="PF01637"/>
    </source>
</evidence>
<keyword evidence="2" id="KW-0067">ATP-binding</keyword>
<dbReference type="PANTHER" id="PTHR34704">
    <property type="entry name" value="ATPASE"/>
    <property type="match status" value="1"/>
</dbReference>
<organism evidence="2 3">
    <name type="scientific">Neolewinella lacunae</name>
    <dbReference type="NCBI Taxonomy" id="1517758"/>
    <lineage>
        <taxon>Bacteria</taxon>
        <taxon>Pseudomonadati</taxon>
        <taxon>Bacteroidota</taxon>
        <taxon>Saprospiria</taxon>
        <taxon>Saprospirales</taxon>
        <taxon>Lewinellaceae</taxon>
        <taxon>Neolewinella</taxon>
    </lineage>
</organism>
<reference evidence="2" key="1">
    <citation type="submission" date="2020-08" db="EMBL/GenBank/DDBJ databases">
        <title>Lewinella bacteria from marine environments.</title>
        <authorList>
            <person name="Zhong Y."/>
        </authorList>
    </citation>
    <scope>NUCLEOTIDE SEQUENCE</scope>
    <source>
        <strain evidence="2">KCTC 42187</strain>
    </source>
</reference>
<protein>
    <submittedName>
        <fullName evidence="2">ATP-binding protein</fullName>
    </submittedName>
</protein>
<proteinExistence type="predicted"/>
<dbReference type="Pfam" id="PF01637">
    <property type="entry name" value="ATPase_2"/>
    <property type="match status" value="1"/>
</dbReference>
<comment type="caution">
    <text evidence="2">The sequence shown here is derived from an EMBL/GenBank/DDBJ whole genome shotgun (WGS) entry which is preliminary data.</text>
</comment>
<gene>
    <name evidence="2" type="ORF">H9S92_11850</name>
</gene>
<dbReference type="PANTHER" id="PTHR34704:SF1">
    <property type="entry name" value="ATPASE"/>
    <property type="match status" value="1"/>
</dbReference>
<dbReference type="InterPro" id="IPR027417">
    <property type="entry name" value="P-loop_NTPase"/>
</dbReference>
<dbReference type="RefSeq" id="WP_187466932.1">
    <property type="nucleotide sequence ID" value="NZ_JACSIT010000106.1"/>
</dbReference>
<evidence type="ECO:0000313" key="2">
    <source>
        <dbReference type="EMBL" id="MBC6994861.1"/>
    </source>
</evidence>
<dbReference type="SUPFAM" id="SSF52540">
    <property type="entry name" value="P-loop containing nucleoside triphosphate hydrolases"/>
    <property type="match status" value="1"/>
</dbReference>
<dbReference type="GO" id="GO:0005524">
    <property type="term" value="F:ATP binding"/>
    <property type="evidence" value="ECO:0007669"/>
    <property type="project" value="UniProtKB-KW"/>
</dbReference>
<feature type="domain" description="ATPase" evidence="1">
    <location>
        <begin position="9"/>
        <end position="221"/>
    </location>
</feature>
<accession>A0A923PND9</accession>
<dbReference type="InterPro" id="IPR011579">
    <property type="entry name" value="ATPase_dom"/>
</dbReference>
<keyword evidence="3" id="KW-1185">Reference proteome</keyword>
<dbReference type="EMBL" id="JACSIT010000106">
    <property type="protein sequence ID" value="MBC6994861.1"/>
    <property type="molecule type" value="Genomic_DNA"/>
</dbReference>
<sequence length="486" mass="55420">MEPTTSPEFVGRQAELSILEAAFRSREAELVAVIGRRRVGKTFLVRQAYRGRICFEMTGLQHGGKTEQLRNFSYQLAAFAGSDFPLEVPQDWQAAFQLLISYLKVKDLAQQRTVLFFDEIPWIATPKSGFLEAFGLFWNSWAVQQNLVIVICGSAASWMINKVVNHKGGLYNRITKRIFLKPFHLRETEEFLQRRGIRMDRYQLLQVYMTMGGIPHYLKELAPGKSAVQNIDDICFAENGLLNAEFDNLYLALFEAAERHVSIIRALAVVRGGMARKELLQAAGLSDGGGSSKVMEELISSGFITGYYDFKKKRKNIRYRLTDEYSLFFLKFIEPRRNEGRGTWQRLSQTQTWKSWSGYAYEGVCLKHIRQLKAAMGIDGLYAEASTFYQRGAGQLPGVQVDLLLDRNDHIINLFEIKFYNGSYVLDKAAALAIRQKMGLFATASNTRKQLQVTLVTTFPILENEHSRGLIDQALTMDDLFREVEM</sequence>
<dbReference type="Gene3D" id="3.40.50.300">
    <property type="entry name" value="P-loop containing nucleotide triphosphate hydrolases"/>
    <property type="match status" value="1"/>
</dbReference>
<evidence type="ECO:0000313" key="3">
    <source>
        <dbReference type="Proteomes" id="UP000650081"/>
    </source>
</evidence>
<keyword evidence="2" id="KW-0547">Nucleotide-binding</keyword>
<dbReference type="AlphaFoldDB" id="A0A923PND9"/>